<sequence>MHFISHNPKIVTDKTHKIKLTTPMNTKINTRFILLCLGLFIGLIGCHFHQNDNNKSDSIIQPNIAQKQNPIELFDLICLFAHDPSSPSLEWANQANNPDILWSNSGILMSDDRFYRHGQAIVSVNNQLLNCLDVNSVPCKWDLVLSGSRCGYNSCLIQSVHHQAFNEISLPELFKGRNFNCKVIDHDDFTSRYTFSIPGKTPFLLSISWSCGSAGCSLKIICDYE</sequence>
<dbReference type="EMBL" id="QKZK01000003">
    <property type="protein sequence ID" value="PZX20128.1"/>
    <property type="molecule type" value="Genomic_DNA"/>
</dbReference>
<evidence type="ECO:0000313" key="1">
    <source>
        <dbReference type="EMBL" id="PZX20128.1"/>
    </source>
</evidence>
<keyword evidence="2" id="KW-1185">Reference proteome</keyword>
<reference evidence="1 2" key="1">
    <citation type="submission" date="2018-06" db="EMBL/GenBank/DDBJ databases">
        <title>Genomic Encyclopedia of Archaeal and Bacterial Type Strains, Phase II (KMG-II): from individual species to whole genera.</title>
        <authorList>
            <person name="Goeker M."/>
        </authorList>
    </citation>
    <scope>NUCLEOTIDE SEQUENCE [LARGE SCALE GENOMIC DNA]</scope>
    <source>
        <strain evidence="1 2">DSM 6779</strain>
    </source>
</reference>
<gene>
    <name evidence="1" type="ORF">LX69_00581</name>
</gene>
<evidence type="ECO:0000313" key="2">
    <source>
        <dbReference type="Proteomes" id="UP000249239"/>
    </source>
</evidence>
<proteinExistence type="predicted"/>
<dbReference type="RefSeq" id="WP_170124209.1">
    <property type="nucleotide sequence ID" value="NZ_QKZK01000003.1"/>
</dbReference>
<organism evidence="1 2">
    <name type="scientific">Breznakibacter xylanolyticus</name>
    <dbReference type="NCBI Taxonomy" id="990"/>
    <lineage>
        <taxon>Bacteria</taxon>
        <taxon>Pseudomonadati</taxon>
        <taxon>Bacteroidota</taxon>
        <taxon>Bacteroidia</taxon>
        <taxon>Marinilabiliales</taxon>
        <taxon>Marinilabiliaceae</taxon>
        <taxon>Breznakibacter</taxon>
    </lineage>
</organism>
<dbReference type="AlphaFoldDB" id="A0A2W7NIQ8"/>
<protein>
    <submittedName>
        <fullName evidence="1">Uncharacterized protein</fullName>
    </submittedName>
</protein>
<comment type="caution">
    <text evidence="1">The sequence shown here is derived from an EMBL/GenBank/DDBJ whole genome shotgun (WGS) entry which is preliminary data.</text>
</comment>
<accession>A0A2W7NIQ8</accession>
<name>A0A2W7NIQ8_9BACT</name>
<dbReference type="Proteomes" id="UP000249239">
    <property type="component" value="Unassembled WGS sequence"/>
</dbReference>